<evidence type="ECO:0000313" key="3">
    <source>
        <dbReference type="Proteomes" id="UP000247792"/>
    </source>
</evidence>
<protein>
    <submittedName>
        <fullName evidence="2">Uncharacterized protein</fullName>
    </submittedName>
</protein>
<feature type="region of interest" description="Disordered" evidence="1">
    <location>
        <begin position="1"/>
        <end position="63"/>
    </location>
</feature>
<comment type="caution">
    <text evidence="2">The sequence shown here is derived from an EMBL/GenBank/DDBJ whole genome shotgun (WGS) entry which is preliminary data.</text>
</comment>
<sequence>MANKALATRQRMQFRVEPSQIPAHGKNNKARKVLPDYLTAKRKPKPLSTPATATQKPDSQEEN</sequence>
<dbReference type="EMBL" id="QJKB01000006">
    <property type="protein sequence ID" value="PXX41878.1"/>
    <property type="molecule type" value="Genomic_DNA"/>
</dbReference>
<evidence type="ECO:0000313" key="2">
    <source>
        <dbReference type="EMBL" id="PXX41878.1"/>
    </source>
</evidence>
<dbReference type="Proteomes" id="UP000247792">
    <property type="component" value="Unassembled WGS sequence"/>
</dbReference>
<proteinExistence type="predicted"/>
<dbReference type="OrthoDB" id="8707008at2"/>
<name>A0A318J6A3_9BURK</name>
<dbReference type="AlphaFoldDB" id="A0A318J6A3"/>
<accession>A0A318J6A3</accession>
<evidence type="ECO:0000256" key="1">
    <source>
        <dbReference type="SAM" id="MobiDB-lite"/>
    </source>
</evidence>
<keyword evidence="3" id="KW-1185">Reference proteome</keyword>
<reference evidence="2 3" key="1">
    <citation type="submission" date="2018-05" db="EMBL/GenBank/DDBJ databases">
        <title>Genomic Encyclopedia of Type Strains, Phase IV (KMG-IV): sequencing the most valuable type-strain genomes for metagenomic binning, comparative biology and taxonomic classification.</title>
        <authorList>
            <person name="Goeker M."/>
        </authorList>
    </citation>
    <scope>NUCLEOTIDE SEQUENCE [LARGE SCALE GENOMIC DNA]</scope>
    <source>
        <strain evidence="2 3">DSM 19792</strain>
    </source>
</reference>
<dbReference type="RefSeq" id="WP_146218881.1">
    <property type="nucleotide sequence ID" value="NZ_QJKB01000006.1"/>
</dbReference>
<organism evidence="2 3">
    <name type="scientific">Undibacterium pigrum</name>
    <dbReference type="NCBI Taxonomy" id="401470"/>
    <lineage>
        <taxon>Bacteria</taxon>
        <taxon>Pseudomonadati</taxon>
        <taxon>Pseudomonadota</taxon>
        <taxon>Betaproteobacteria</taxon>
        <taxon>Burkholderiales</taxon>
        <taxon>Oxalobacteraceae</taxon>
        <taxon>Undibacterium</taxon>
    </lineage>
</organism>
<gene>
    <name evidence="2" type="ORF">DFR42_10657</name>
</gene>